<feature type="compositionally biased region" description="Acidic residues" evidence="1">
    <location>
        <begin position="156"/>
        <end position="168"/>
    </location>
</feature>
<dbReference type="Proteomes" id="UP000002668">
    <property type="component" value="Genome"/>
</dbReference>
<dbReference type="HOGENOM" id="CLU_1428251_0_0_1"/>
<dbReference type="VEuPathDB" id="FungiDB:LEMA_P067250.1"/>
<organism evidence="3">
    <name type="scientific">Leptosphaeria maculans (strain JN3 / isolate v23.1.3 / race Av1-4-5-6-7-8)</name>
    <name type="common">Blackleg fungus</name>
    <name type="synonym">Phoma lingam</name>
    <dbReference type="NCBI Taxonomy" id="985895"/>
    <lineage>
        <taxon>Eukaryota</taxon>
        <taxon>Fungi</taxon>
        <taxon>Dikarya</taxon>
        <taxon>Ascomycota</taxon>
        <taxon>Pezizomycotina</taxon>
        <taxon>Dothideomycetes</taxon>
        <taxon>Pleosporomycetidae</taxon>
        <taxon>Pleosporales</taxon>
        <taxon>Pleosporineae</taxon>
        <taxon>Leptosphaeriaceae</taxon>
        <taxon>Plenodomus</taxon>
        <taxon>Plenodomus lingam/Leptosphaeria maculans species complex</taxon>
    </lineage>
</organism>
<feature type="region of interest" description="Disordered" evidence="1">
    <location>
        <begin position="88"/>
        <end position="190"/>
    </location>
</feature>
<gene>
    <name evidence="2" type="ORF">LEMA_P067250.1</name>
</gene>
<dbReference type="EMBL" id="FP929072">
    <property type="protein sequence ID" value="CBX91217.1"/>
    <property type="molecule type" value="Genomic_DNA"/>
</dbReference>
<feature type="compositionally biased region" description="Polar residues" evidence="1">
    <location>
        <begin position="174"/>
        <end position="190"/>
    </location>
</feature>
<keyword evidence="3" id="KW-1185">Reference proteome</keyword>
<dbReference type="AlphaFoldDB" id="E4ZIU7"/>
<evidence type="ECO:0000313" key="3">
    <source>
        <dbReference type="Proteomes" id="UP000002668"/>
    </source>
</evidence>
<name>E4ZIU7_LEPMJ</name>
<evidence type="ECO:0000313" key="2">
    <source>
        <dbReference type="EMBL" id="CBX91217.1"/>
    </source>
</evidence>
<feature type="compositionally biased region" description="Basic residues" evidence="1">
    <location>
        <begin position="128"/>
        <end position="139"/>
    </location>
</feature>
<reference evidence="3" key="1">
    <citation type="journal article" date="2011" name="Nat. Commun.">
        <title>Effector diversification within compartments of the Leptosphaeria maculans genome affected by Repeat-Induced Point mutations.</title>
        <authorList>
            <person name="Rouxel T."/>
            <person name="Grandaubert J."/>
            <person name="Hane J.K."/>
            <person name="Hoede C."/>
            <person name="van de Wouw A.P."/>
            <person name="Couloux A."/>
            <person name="Dominguez V."/>
            <person name="Anthouard V."/>
            <person name="Bally P."/>
            <person name="Bourras S."/>
            <person name="Cozijnsen A.J."/>
            <person name="Ciuffetti L.M."/>
            <person name="Degrave A."/>
            <person name="Dilmaghani A."/>
            <person name="Duret L."/>
            <person name="Fudal I."/>
            <person name="Goodwin S.B."/>
            <person name="Gout L."/>
            <person name="Glaser N."/>
            <person name="Linglin J."/>
            <person name="Kema G.H.J."/>
            <person name="Lapalu N."/>
            <person name="Lawrence C.B."/>
            <person name="May K."/>
            <person name="Meyer M."/>
            <person name="Ollivier B."/>
            <person name="Poulain J."/>
            <person name="Schoch C.L."/>
            <person name="Simon A."/>
            <person name="Spatafora J.W."/>
            <person name="Stachowiak A."/>
            <person name="Turgeon B.G."/>
            <person name="Tyler B.M."/>
            <person name="Vincent D."/>
            <person name="Weissenbach J."/>
            <person name="Amselem J."/>
            <person name="Quesneville H."/>
            <person name="Oliver R.P."/>
            <person name="Wincker P."/>
            <person name="Balesdent M.-H."/>
            <person name="Howlett B.J."/>
        </authorList>
    </citation>
    <scope>NUCLEOTIDE SEQUENCE [LARGE SCALE GENOMIC DNA]</scope>
    <source>
        <strain evidence="3">JN3 / isolate v23.1.3 / race Av1-4-5-6-7-8</strain>
    </source>
</reference>
<dbReference type="InParanoid" id="E4ZIU7"/>
<evidence type="ECO:0000256" key="1">
    <source>
        <dbReference type="SAM" id="MobiDB-lite"/>
    </source>
</evidence>
<accession>E4ZIU7</accession>
<protein>
    <submittedName>
        <fullName evidence="2">Predicted protein</fullName>
    </submittedName>
</protein>
<proteinExistence type="predicted"/>
<sequence>MMSEDGGDDYQIVRMMMDGSMGEGAATPHLAHTTLVHHALHVHSSQSYASSETTALASVAQMKTERQPMQVLELVPFGRISDRACRSCTSDGKVQPPRQHCTPAESPPSAVPKAECTTRCNSAERGQMRRRRIPGHKRLLCPAQPPSSAQPLVLLDDNDNDNDNDYDNDDSRRPTTSSSALRIASTTLTS</sequence>